<proteinExistence type="predicted"/>
<feature type="transmembrane region" description="Helical" evidence="2">
    <location>
        <begin position="68"/>
        <end position="90"/>
    </location>
</feature>
<gene>
    <name evidence="4" type="ORF">ERX46_05165</name>
</gene>
<evidence type="ECO:0000313" key="4">
    <source>
        <dbReference type="EMBL" id="RYM34765.1"/>
    </source>
</evidence>
<dbReference type="SUPFAM" id="SSF52151">
    <property type="entry name" value="FabD/lysophospholipase-like"/>
    <property type="match status" value="1"/>
</dbReference>
<comment type="caution">
    <text evidence="4">The sequence shown here is derived from an EMBL/GenBank/DDBJ whole genome shotgun (WGS) entry which is preliminary data.</text>
</comment>
<feature type="domain" description="PNPLA" evidence="3">
    <location>
        <begin position="385"/>
        <end position="618"/>
    </location>
</feature>
<protein>
    <submittedName>
        <fullName evidence="4">Patatin-like phospholipase family protein</fullName>
    </submittedName>
</protein>
<dbReference type="InterPro" id="IPR002641">
    <property type="entry name" value="PNPLA_dom"/>
</dbReference>
<feature type="transmembrane region" description="Helical" evidence="2">
    <location>
        <begin position="244"/>
        <end position="263"/>
    </location>
</feature>
<sequence length="760" mass="88044">MIKQVLKFLEGIRTFFPINLLFSQVKYNLIVLFYWILLFGIINSSIGIGIGLPYLFLSPEYLGLSSYLAFLILGISIGGFIMAFHIYSYIQIGPKYPFIATLSRPFYKFSLNNSLLPLIFVVNLCFRVYYFQKGQEYAGEYEVYGLIGSLVLGITLFILFSLLYFFPTNKDLFSITGKRSEEFQRNASNVQATLHRKQIWYEPFMAKNVDRYYYIGSRFKFMQSRSSSHYDINVLNKVFSQNHINASVFEILLVLSYIAIGFFRDYEFFQVPASVSVMMILTIIIMLISALFSWFKSWTYPIIVAAFFLVNYLSTVTDLFQFKSYAFGLSYEEDKLVDYTKQSLIDLKYSDSVIKKDYANYINTLENWKKQTGKKKPKLILLNTSGGGLRSAMWTFRVLQELDSLTGKEFMKNIQMITGASGGMVGAAYYRDLMIMEKEDDITTRTSGKYLINISKDLLNRLSFSISTNDMFFRFQKVEINNFKYSKDRGYAFEQALVSNLDGAFSRTLGEYEAYERSGEFPTMIFTPTIVNDGRRLLVSSQHHGYLQATDKLDERVGLNPQMENIEYLKYFKKNNPKEVSFTSVLRMSSTFPYIMPMITMPTDPGMQVMDAGIRDNYGSKITVRYLIALRNWIKENTSGVIVLKIRDTKKTLVGETFENIGLFDRLLLPFGNMYGNFPRVQDFNQDELFSTAIRSMNYPIEVVTFNLRENFNDKISLSWHLTKKEKEKIINAIHSEENHASLERLLSILKMDVIQKDTK</sequence>
<keyword evidence="5" id="KW-1185">Reference proteome</keyword>
<keyword evidence="2" id="KW-0472">Membrane</keyword>
<feature type="transmembrane region" description="Helical" evidence="2">
    <location>
        <begin position="110"/>
        <end position="131"/>
    </location>
</feature>
<evidence type="ECO:0000259" key="3">
    <source>
        <dbReference type="Pfam" id="PF01734"/>
    </source>
</evidence>
<dbReference type="Proteomes" id="UP000293952">
    <property type="component" value="Unassembled WGS sequence"/>
</dbReference>
<organism evidence="4 5">
    <name type="scientific">Brumimicrobium glaciale</name>
    <dbReference type="NCBI Taxonomy" id="200475"/>
    <lineage>
        <taxon>Bacteria</taxon>
        <taxon>Pseudomonadati</taxon>
        <taxon>Bacteroidota</taxon>
        <taxon>Flavobacteriia</taxon>
        <taxon>Flavobacteriales</taxon>
        <taxon>Crocinitomicaceae</taxon>
        <taxon>Brumimicrobium</taxon>
    </lineage>
</organism>
<dbReference type="OrthoDB" id="1488930at2"/>
<evidence type="ECO:0000313" key="5">
    <source>
        <dbReference type="Proteomes" id="UP000293952"/>
    </source>
</evidence>
<dbReference type="EMBL" id="SETE01000002">
    <property type="protein sequence ID" value="RYM34765.1"/>
    <property type="molecule type" value="Genomic_DNA"/>
</dbReference>
<feature type="transmembrane region" description="Helical" evidence="2">
    <location>
        <begin position="275"/>
        <end position="294"/>
    </location>
</feature>
<evidence type="ECO:0000256" key="2">
    <source>
        <dbReference type="SAM" id="Phobius"/>
    </source>
</evidence>
<keyword evidence="1" id="KW-0443">Lipid metabolism</keyword>
<dbReference type="InterPro" id="IPR016035">
    <property type="entry name" value="Acyl_Trfase/lysoPLipase"/>
</dbReference>
<dbReference type="AlphaFoldDB" id="A0A4Q4KN12"/>
<feature type="transmembrane region" description="Helical" evidence="2">
    <location>
        <begin position="32"/>
        <end position="56"/>
    </location>
</feature>
<dbReference type="RefSeq" id="WP_130092774.1">
    <property type="nucleotide sequence ID" value="NZ_SETE01000002.1"/>
</dbReference>
<accession>A0A4Q4KN12</accession>
<feature type="transmembrane region" description="Helical" evidence="2">
    <location>
        <begin position="300"/>
        <end position="320"/>
    </location>
</feature>
<feature type="transmembrane region" description="Helical" evidence="2">
    <location>
        <begin position="143"/>
        <end position="166"/>
    </location>
</feature>
<dbReference type="GO" id="GO:0006629">
    <property type="term" value="P:lipid metabolic process"/>
    <property type="evidence" value="ECO:0007669"/>
    <property type="project" value="UniProtKB-KW"/>
</dbReference>
<evidence type="ECO:0000256" key="1">
    <source>
        <dbReference type="ARBA" id="ARBA00023098"/>
    </source>
</evidence>
<reference evidence="4 5" key="1">
    <citation type="submission" date="2019-02" db="EMBL/GenBank/DDBJ databases">
        <title>Genome sequence of the sea-ice species Brumimicrobium glaciale.</title>
        <authorList>
            <person name="Bowman J.P."/>
        </authorList>
    </citation>
    <scope>NUCLEOTIDE SEQUENCE [LARGE SCALE GENOMIC DNA]</scope>
    <source>
        <strain evidence="4 5">IC156</strain>
    </source>
</reference>
<dbReference type="Pfam" id="PF01734">
    <property type="entry name" value="Patatin"/>
    <property type="match status" value="1"/>
</dbReference>
<keyword evidence="2" id="KW-0812">Transmembrane</keyword>
<keyword evidence="2" id="KW-1133">Transmembrane helix</keyword>
<name>A0A4Q4KN12_9FLAO</name>
<dbReference type="Gene3D" id="3.40.1090.10">
    <property type="entry name" value="Cytosolic phospholipase A2 catalytic domain"/>
    <property type="match status" value="1"/>
</dbReference>